<reference evidence="3 4" key="1">
    <citation type="submission" date="2012-10" db="EMBL/GenBank/DDBJ databases">
        <title>Genome assembly of Amycolatopsis azurea DSM 43854.</title>
        <authorList>
            <person name="Khatri I."/>
            <person name="Kaur I."/>
            <person name="Subramanian S."/>
            <person name="Mayilraj S."/>
        </authorList>
    </citation>
    <scope>NUCLEOTIDE SEQUENCE [LARGE SCALE GENOMIC DNA]</scope>
    <source>
        <strain evidence="3 4">DSM 43854</strain>
    </source>
</reference>
<accession>M2PLH4</accession>
<feature type="region of interest" description="Disordered" evidence="1">
    <location>
        <begin position="1"/>
        <end position="29"/>
    </location>
</feature>
<dbReference type="EMBL" id="ANMG01000048">
    <property type="protein sequence ID" value="EMD25353.1"/>
    <property type="molecule type" value="Genomic_DNA"/>
</dbReference>
<dbReference type="InterPro" id="IPR025711">
    <property type="entry name" value="PepSY"/>
</dbReference>
<dbReference type="Proteomes" id="UP000014137">
    <property type="component" value="Unassembled WGS sequence"/>
</dbReference>
<dbReference type="Pfam" id="PF03413">
    <property type="entry name" value="PepSY"/>
    <property type="match status" value="1"/>
</dbReference>
<organism evidence="3 4">
    <name type="scientific">Amycolatopsis azurea DSM 43854</name>
    <dbReference type="NCBI Taxonomy" id="1238180"/>
    <lineage>
        <taxon>Bacteria</taxon>
        <taxon>Bacillati</taxon>
        <taxon>Actinomycetota</taxon>
        <taxon>Actinomycetes</taxon>
        <taxon>Pseudonocardiales</taxon>
        <taxon>Pseudonocardiaceae</taxon>
        <taxon>Amycolatopsis</taxon>
    </lineage>
</organism>
<name>M2PLH4_9PSEU</name>
<comment type="caution">
    <text evidence="3">The sequence shown here is derived from an EMBL/GenBank/DDBJ whole genome shotgun (WGS) entry which is preliminary data.</text>
</comment>
<gene>
    <name evidence="3" type="ORF">C791_4873</name>
</gene>
<feature type="domain" description="PepSY" evidence="2">
    <location>
        <begin position="102"/>
        <end position="153"/>
    </location>
</feature>
<dbReference type="AlphaFoldDB" id="M2PLH4"/>
<evidence type="ECO:0000259" key="2">
    <source>
        <dbReference type="Pfam" id="PF03413"/>
    </source>
</evidence>
<evidence type="ECO:0000313" key="4">
    <source>
        <dbReference type="Proteomes" id="UP000014137"/>
    </source>
</evidence>
<sequence>MLTLTLAACSTEPAAGPAAPGPGGDKAQPVKAIQAAAGAVPDGQVFDVEPGPDGWEIKVASHGQEHKVRVSRDGAQVLGEQQTAKPSDDMAKLEQAGVDAVKALQTAQQRQPGELDEMEIDRATDGTVVWEVGLRDGKGIEHEVAVDAKTGAVR</sequence>
<dbReference type="PATRIC" id="fig|1238180.3.peg.4916"/>
<evidence type="ECO:0000256" key="1">
    <source>
        <dbReference type="SAM" id="MobiDB-lite"/>
    </source>
</evidence>
<proteinExistence type="predicted"/>
<protein>
    <recommendedName>
        <fullName evidence="2">PepSY domain-containing protein</fullName>
    </recommendedName>
</protein>
<evidence type="ECO:0000313" key="3">
    <source>
        <dbReference type="EMBL" id="EMD25353.1"/>
    </source>
</evidence>
<dbReference type="Gene3D" id="3.10.450.40">
    <property type="match status" value="1"/>
</dbReference>